<dbReference type="Gene3D" id="1.20.1740.10">
    <property type="entry name" value="Amino acid/polyamine transporter I"/>
    <property type="match status" value="1"/>
</dbReference>
<keyword evidence="1" id="KW-0812">Transmembrane</keyword>
<sequence>MLLNSVAIISTLIVGWGLFNNRVRLSPQWRATVTPLASIIGSGFLIVAPLLHSVMGKWALLGIVLLSALAYCLGGVIRFNIAHAEPHLEDYPNGGIAKLEYIGQWFLGAAYAISVAFYISLFASFVFERISVTDDTVIKVATSLALLFIMFIAWLRGAKGLEVIELYAVTIKLAIIVGVLVALLTFDMSSGATWFQHEALNAIGLVETLSILAGMLMVTQGFETARFMGAEYSAYQRIMAVKYAQGIATVIYLVFIGLTCPLFNVYPIVELSETTISQTLGQAIWILPFLLLIAATTSQISAALADTIGGGGLLRELIKARLSTNVYYMLIIGIAIVLVWTSNVFEIINLASKGFALYYLSQTVLATCLLSGRKHKTRRDWLTLAGTIILSVLLVLVIVWSMPAPHS</sequence>
<evidence type="ECO:0000313" key="2">
    <source>
        <dbReference type="EMBL" id="MDT0581478.1"/>
    </source>
</evidence>
<dbReference type="Proteomes" id="UP001249020">
    <property type="component" value="Unassembled WGS sequence"/>
</dbReference>
<dbReference type="RefSeq" id="WP_311360278.1">
    <property type="nucleotide sequence ID" value="NZ_JAVRIE010000001.1"/>
</dbReference>
<feature type="transmembrane region" description="Helical" evidence="1">
    <location>
        <begin position="243"/>
        <end position="264"/>
    </location>
</feature>
<feature type="transmembrane region" description="Helical" evidence="1">
    <location>
        <begin position="102"/>
        <end position="125"/>
    </location>
</feature>
<name>A0AAW8QWF9_9ALTE</name>
<reference evidence="2 3" key="1">
    <citation type="submission" date="2023-09" db="EMBL/GenBank/DDBJ databases">
        <authorList>
            <person name="Rey-Velasco X."/>
        </authorList>
    </citation>
    <scope>NUCLEOTIDE SEQUENCE [LARGE SCALE GENOMIC DNA]</scope>
    <source>
        <strain evidence="2 3">W409</strain>
    </source>
</reference>
<feature type="transmembrane region" description="Helical" evidence="1">
    <location>
        <begin position="351"/>
        <end position="370"/>
    </location>
</feature>
<feature type="transmembrane region" description="Helical" evidence="1">
    <location>
        <begin position="167"/>
        <end position="187"/>
    </location>
</feature>
<evidence type="ECO:0008006" key="4">
    <source>
        <dbReference type="Google" id="ProtNLM"/>
    </source>
</evidence>
<dbReference type="AlphaFoldDB" id="A0AAW8QWF9"/>
<gene>
    <name evidence="2" type="ORF">RM544_02935</name>
</gene>
<feature type="transmembrane region" description="Helical" evidence="1">
    <location>
        <begin position="6"/>
        <end position="23"/>
    </location>
</feature>
<keyword evidence="3" id="KW-1185">Reference proteome</keyword>
<feature type="transmembrane region" description="Helical" evidence="1">
    <location>
        <begin position="382"/>
        <end position="402"/>
    </location>
</feature>
<feature type="transmembrane region" description="Helical" evidence="1">
    <location>
        <begin position="284"/>
        <end position="305"/>
    </location>
</feature>
<keyword evidence="1" id="KW-1133">Transmembrane helix</keyword>
<keyword evidence="1" id="KW-0472">Membrane</keyword>
<feature type="transmembrane region" description="Helical" evidence="1">
    <location>
        <begin position="326"/>
        <end position="345"/>
    </location>
</feature>
<accession>A0AAW8QWF9</accession>
<evidence type="ECO:0000256" key="1">
    <source>
        <dbReference type="SAM" id="Phobius"/>
    </source>
</evidence>
<feature type="transmembrane region" description="Helical" evidence="1">
    <location>
        <begin position="137"/>
        <end position="155"/>
    </location>
</feature>
<comment type="caution">
    <text evidence="2">The sequence shown here is derived from an EMBL/GenBank/DDBJ whole genome shotgun (WGS) entry which is preliminary data.</text>
</comment>
<dbReference type="EMBL" id="JAVRIE010000001">
    <property type="protein sequence ID" value="MDT0581478.1"/>
    <property type="molecule type" value="Genomic_DNA"/>
</dbReference>
<feature type="transmembrane region" description="Helical" evidence="1">
    <location>
        <begin position="58"/>
        <end position="81"/>
    </location>
</feature>
<protein>
    <recommendedName>
        <fullName evidence="4">Amino acid permease</fullName>
    </recommendedName>
</protein>
<organism evidence="2 3">
    <name type="scientific">Brumicola blandensis</name>
    <dbReference type="NCBI Taxonomy" id="3075611"/>
    <lineage>
        <taxon>Bacteria</taxon>
        <taxon>Pseudomonadati</taxon>
        <taxon>Pseudomonadota</taxon>
        <taxon>Gammaproteobacteria</taxon>
        <taxon>Alteromonadales</taxon>
        <taxon>Alteromonadaceae</taxon>
        <taxon>Brumicola</taxon>
    </lineage>
</organism>
<evidence type="ECO:0000313" key="3">
    <source>
        <dbReference type="Proteomes" id="UP001249020"/>
    </source>
</evidence>
<proteinExistence type="predicted"/>
<feature type="transmembrane region" description="Helical" evidence="1">
    <location>
        <begin position="35"/>
        <end position="52"/>
    </location>
</feature>